<feature type="region of interest" description="Disordered" evidence="10">
    <location>
        <begin position="1"/>
        <end position="20"/>
    </location>
</feature>
<dbReference type="PANTHER" id="PTHR30614:SF20">
    <property type="entry name" value="GLUTAMINE TRANSPORT SYSTEM PERMEASE PROTEIN GLNP"/>
    <property type="match status" value="1"/>
</dbReference>
<feature type="transmembrane region" description="Helical" evidence="9">
    <location>
        <begin position="160"/>
        <end position="184"/>
    </location>
</feature>
<evidence type="ECO:0000256" key="5">
    <source>
        <dbReference type="ARBA" id="ARBA00022692"/>
    </source>
</evidence>
<proteinExistence type="inferred from homology"/>
<dbReference type="PANTHER" id="PTHR30614">
    <property type="entry name" value="MEMBRANE COMPONENT OF AMINO ACID ABC TRANSPORTER"/>
    <property type="match status" value="1"/>
</dbReference>
<keyword evidence="4" id="KW-1003">Cell membrane</keyword>
<comment type="caution">
    <text evidence="12">The sequence shown here is derived from an EMBL/GenBank/DDBJ whole genome shotgun (WGS) entry which is preliminary data.</text>
</comment>
<evidence type="ECO:0000256" key="8">
    <source>
        <dbReference type="ARBA" id="ARBA00023136"/>
    </source>
</evidence>
<dbReference type="CDD" id="cd06261">
    <property type="entry name" value="TM_PBP2"/>
    <property type="match status" value="1"/>
</dbReference>
<evidence type="ECO:0000256" key="9">
    <source>
        <dbReference type="RuleBase" id="RU363032"/>
    </source>
</evidence>
<keyword evidence="7 9" id="KW-1133">Transmembrane helix</keyword>
<reference evidence="12 13" key="2">
    <citation type="submission" date="2019-08" db="EMBL/GenBank/DDBJ databases">
        <title>Jejuicoccus antrihumi gen. nov., sp. nov., a new member of the family Dermacoccaceae isolated from a cave.</title>
        <authorList>
            <person name="Schumann P."/>
            <person name="Kim I.S."/>
        </authorList>
    </citation>
    <scope>NUCLEOTIDE SEQUENCE [LARGE SCALE GENOMIC DNA]</scope>
    <source>
        <strain evidence="12 13">C5-26</strain>
    </source>
</reference>
<dbReference type="Gene3D" id="1.10.3720.10">
    <property type="entry name" value="MetI-like"/>
    <property type="match status" value="1"/>
</dbReference>
<dbReference type="PROSITE" id="PS50928">
    <property type="entry name" value="ABC_TM1"/>
    <property type="match status" value="1"/>
</dbReference>
<keyword evidence="3 9" id="KW-0813">Transport</keyword>
<dbReference type="Pfam" id="PF00528">
    <property type="entry name" value="BPD_transp_1"/>
    <property type="match status" value="1"/>
</dbReference>
<evidence type="ECO:0000256" key="4">
    <source>
        <dbReference type="ARBA" id="ARBA00022475"/>
    </source>
</evidence>
<dbReference type="OrthoDB" id="92598at2"/>
<keyword evidence="8 9" id="KW-0472">Membrane</keyword>
<dbReference type="InterPro" id="IPR043429">
    <property type="entry name" value="ArtM/GltK/GlnP/TcyL/YhdX-like"/>
</dbReference>
<comment type="similarity">
    <text evidence="2">Belongs to the binding-protein-dependent transport system permease family. HisMQ subfamily.</text>
</comment>
<evidence type="ECO:0000256" key="10">
    <source>
        <dbReference type="SAM" id="MobiDB-lite"/>
    </source>
</evidence>
<keyword evidence="6" id="KW-0029">Amino-acid transport</keyword>
<dbReference type="NCBIfam" id="TIGR01726">
    <property type="entry name" value="HEQRo_perm_3TM"/>
    <property type="match status" value="1"/>
</dbReference>
<evidence type="ECO:0000256" key="1">
    <source>
        <dbReference type="ARBA" id="ARBA00004651"/>
    </source>
</evidence>
<dbReference type="GO" id="GO:0006865">
    <property type="term" value="P:amino acid transport"/>
    <property type="evidence" value="ECO:0007669"/>
    <property type="project" value="UniProtKB-KW"/>
</dbReference>
<comment type="subcellular location">
    <subcellularLocation>
        <location evidence="1 9">Cell membrane</location>
        <topology evidence="1 9">Multi-pass membrane protein</topology>
    </subcellularLocation>
</comment>
<reference evidence="12 13" key="1">
    <citation type="submission" date="2019-05" db="EMBL/GenBank/DDBJ databases">
        <authorList>
            <person name="Lee S.D."/>
        </authorList>
    </citation>
    <scope>NUCLEOTIDE SEQUENCE [LARGE SCALE GENOMIC DNA]</scope>
    <source>
        <strain evidence="12 13">C5-26</strain>
    </source>
</reference>
<sequence>MSSSSLIRSDVQPSPAPSPPQPVLPLTVAAVVASVIGIALMVLAAVELRNFNHHGVVSTIIGVVLVLLTLYPLWPTLRSIGAGRERARLLQDGKLVAARRSAARGREDAQIGMGYAVASVVVALLLLMVLANSAHGNGIAHTFFSSSAWRQSFSQMLPAFWINIWVALIAQVLVLIFGLLLAVMRMLPGRAGAPLRRIAIVYCDVFRAVPAIVVIYLIVFGVPLAAPGLTKISPTLLGVLALTLTYSAYVAEVYRAGLQSIHPSQTAAARSLGLSYFQTLRTVLVPQAVRRVIPPLLNDFISLQKDTALLSIAAIGEALLTATIWQAKLFNLSPVTLAAFFFIIITIPQARFVDYLINRDASKRAGG</sequence>
<feature type="domain" description="ABC transmembrane type-1" evidence="11">
    <location>
        <begin position="160"/>
        <end position="353"/>
    </location>
</feature>
<evidence type="ECO:0000259" key="11">
    <source>
        <dbReference type="PROSITE" id="PS50928"/>
    </source>
</evidence>
<dbReference type="SUPFAM" id="SSF161098">
    <property type="entry name" value="MetI-like"/>
    <property type="match status" value="1"/>
</dbReference>
<protein>
    <submittedName>
        <fullName evidence="12">Amino acid ABC transporter permease</fullName>
    </submittedName>
</protein>
<dbReference type="Proteomes" id="UP000320244">
    <property type="component" value="Unassembled WGS sequence"/>
</dbReference>
<feature type="transmembrane region" description="Helical" evidence="9">
    <location>
        <begin position="232"/>
        <end position="251"/>
    </location>
</feature>
<dbReference type="RefSeq" id="WP_146316263.1">
    <property type="nucleotide sequence ID" value="NZ_VCQV01000008.1"/>
</dbReference>
<evidence type="ECO:0000256" key="3">
    <source>
        <dbReference type="ARBA" id="ARBA00022448"/>
    </source>
</evidence>
<keyword evidence="5 9" id="KW-0812">Transmembrane</keyword>
<name>A0A563E489_9MICO</name>
<evidence type="ECO:0000313" key="13">
    <source>
        <dbReference type="Proteomes" id="UP000320244"/>
    </source>
</evidence>
<dbReference type="InterPro" id="IPR000515">
    <property type="entry name" value="MetI-like"/>
</dbReference>
<feature type="transmembrane region" description="Helical" evidence="9">
    <location>
        <begin position="23"/>
        <end position="44"/>
    </location>
</feature>
<accession>A0A563E489</accession>
<evidence type="ECO:0000256" key="6">
    <source>
        <dbReference type="ARBA" id="ARBA00022970"/>
    </source>
</evidence>
<evidence type="ECO:0000313" key="12">
    <source>
        <dbReference type="EMBL" id="TWP37021.1"/>
    </source>
</evidence>
<dbReference type="GO" id="GO:0022857">
    <property type="term" value="F:transmembrane transporter activity"/>
    <property type="evidence" value="ECO:0007669"/>
    <property type="project" value="InterPro"/>
</dbReference>
<keyword evidence="13" id="KW-1185">Reference proteome</keyword>
<feature type="transmembrane region" description="Helical" evidence="9">
    <location>
        <begin position="56"/>
        <end position="74"/>
    </location>
</feature>
<dbReference type="GO" id="GO:0043190">
    <property type="term" value="C:ATP-binding cassette (ABC) transporter complex"/>
    <property type="evidence" value="ECO:0007669"/>
    <property type="project" value="InterPro"/>
</dbReference>
<gene>
    <name evidence="12" type="ORF">FGL98_08180</name>
</gene>
<dbReference type="InterPro" id="IPR035906">
    <property type="entry name" value="MetI-like_sf"/>
</dbReference>
<feature type="transmembrane region" description="Helical" evidence="9">
    <location>
        <begin position="205"/>
        <end position="226"/>
    </location>
</feature>
<feature type="transmembrane region" description="Helical" evidence="9">
    <location>
        <begin position="337"/>
        <end position="357"/>
    </location>
</feature>
<dbReference type="EMBL" id="VCQV01000008">
    <property type="protein sequence ID" value="TWP37021.1"/>
    <property type="molecule type" value="Genomic_DNA"/>
</dbReference>
<dbReference type="InterPro" id="IPR010065">
    <property type="entry name" value="AA_ABC_transptr_permease_3TM"/>
</dbReference>
<evidence type="ECO:0000256" key="7">
    <source>
        <dbReference type="ARBA" id="ARBA00022989"/>
    </source>
</evidence>
<feature type="transmembrane region" description="Helical" evidence="9">
    <location>
        <begin position="109"/>
        <end position="131"/>
    </location>
</feature>
<dbReference type="AlphaFoldDB" id="A0A563E489"/>
<evidence type="ECO:0000256" key="2">
    <source>
        <dbReference type="ARBA" id="ARBA00010072"/>
    </source>
</evidence>
<organism evidence="12 13">
    <name type="scientific">Leekyejoonella antrihumi</name>
    <dbReference type="NCBI Taxonomy" id="1660198"/>
    <lineage>
        <taxon>Bacteria</taxon>
        <taxon>Bacillati</taxon>
        <taxon>Actinomycetota</taxon>
        <taxon>Actinomycetes</taxon>
        <taxon>Micrococcales</taxon>
        <taxon>Dermacoccaceae</taxon>
        <taxon>Leekyejoonella</taxon>
    </lineage>
</organism>